<gene>
    <name evidence="3" type="ORF">JAAARDRAFT_68590</name>
</gene>
<reference evidence="4" key="1">
    <citation type="journal article" date="2014" name="Proc. Natl. Acad. Sci. U.S.A.">
        <title>Extensive sampling of basidiomycete genomes demonstrates inadequacy of the white-rot/brown-rot paradigm for wood decay fungi.</title>
        <authorList>
            <person name="Riley R."/>
            <person name="Salamov A.A."/>
            <person name="Brown D.W."/>
            <person name="Nagy L.G."/>
            <person name="Floudas D."/>
            <person name="Held B.W."/>
            <person name="Levasseur A."/>
            <person name="Lombard V."/>
            <person name="Morin E."/>
            <person name="Otillar R."/>
            <person name="Lindquist E.A."/>
            <person name="Sun H."/>
            <person name="LaButti K.M."/>
            <person name="Schmutz J."/>
            <person name="Jabbour D."/>
            <person name="Luo H."/>
            <person name="Baker S.E."/>
            <person name="Pisabarro A.G."/>
            <person name="Walton J.D."/>
            <person name="Blanchette R.A."/>
            <person name="Henrissat B."/>
            <person name="Martin F."/>
            <person name="Cullen D."/>
            <person name="Hibbett D.S."/>
            <person name="Grigoriev I.V."/>
        </authorList>
    </citation>
    <scope>NUCLEOTIDE SEQUENCE [LARGE SCALE GENOMIC DNA]</scope>
    <source>
        <strain evidence="4">MUCL 33604</strain>
    </source>
</reference>
<accession>A0A067PWE5</accession>
<dbReference type="InParanoid" id="A0A067PWE5"/>
<name>A0A067PWE5_9AGAM</name>
<dbReference type="HOGENOM" id="CLU_048587_1_1_1"/>
<organism evidence="3 4">
    <name type="scientific">Jaapia argillacea MUCL 33604</name>
    <dbReference type="NCBI Taxonomy" id="933084"/>
    <lineage>
        <taxon>Eukaryota</taxon>
        <taxon>Fungi</taxon>
        <taxon>Dikarya</taxon>
        <taxon>Basidiomycota</taxon>
        <taxon>Agaricomycotina</taxon>
        <taxon>Agaricomycetes</taxon>
        <taxon>Agaricomycetidae</taxon>
        <taxon>Jaapiales</taxon>
        <taxon>Jaapiaceae</taxon>
        <taxon>Jaapia</taxon>
    </lineage>
</organism>
<protein>
    <recommendedName>
        <fullName evidence="2">Xaa-Pro dipeptidyl-peptidase-like domain-containing protein</fullName>
    </recommendedName>
</protein>
<dbReference type="InterPro" id="IPR000383">
    <property type="entry name" value="Xaa-Pro-like_dom"/>
</dbReference>
<evidence type="ECO:0000256" key="1">
    <source>
        <dbReference type="ARBA" id="ARBA00022801"/>
    </source>
</evidence>
<dbReference type="EMBL" id="KL197716">
    <property type="protein sequence ID" value="KDQ59024.1"/>
    <property type="molecule type" value="Genomic_DNA"/>
</dbReference>
<dbReference type="PANTHER" id="PTHR22946:SF9">
    <property type="entry name" value="POLYKETIDE TRANSFERASE AF380"/>
    <property type="match status" value="1"/>
</dbReference>
<dbReference type="InterPro" id="IPR029058">
    <property type="entry name" value="AB_hydrolase_fold"/>
</dbReference>
<keyword evidence="4" id="KW-1185">Reference proteome</keyword>
<evidence type="ECO:0000313" key="3">
    <source>
        <dbReference type="EMBL" id="KDQ59024.1"/>
    </source>
</evidence>
<keyword evidence="1" id="KW-0378">Hydrolase</keyword>
<dbReference type="OrthoDB" id="2498029at2759"/>
<dbReference type="Proteomes" id="UP000027265">
    <property type="component" value="Unassembled WGS sequence"/>
</dbReference>
<dbReference type="InterPro" id="IPR050261">
    <property type="entry name" value="FrsA_esterase"/>
</dbReference>
<dbReference type="Pfam" id="PF02129">
    <property type="entry name" value="Peptidase_S15"/>
    <property type="match status" value="1"/>
</dbReference>
<feature type="domain" description="Xaa-Pro dipeptidyl-peptidase-like" evidence="2">
    <location>
        <begin position="24"/>
        <end position="163"/>
    </location>
</feature>
<dbReference type="GO" id="GO:0016788">
    <property type="term" value="F:hydrolase activity, acting on ester bonds"/>
    <property type="evidence" value="ECO:0007669"/>
    <property type="project" value="UniProtKB-ARBA"/>
</dbReference>
<evidence type="ECO:0000259" key="2">
    <source>
        <dbReference type="Pfam" id="PF02129"/>
    </source>
</evidence>
<sequence length="305" mass="33604">MDPNLNDLFDLTTVKIPSATPGWNLDAWQYIPTKGAKPCPVIVMAHGLSCNKLMSLAPYAETFAALGHACVVFDYRRWGASDGSPRHCIVVKEQLEDYRTVVKYCRQQAQIDPNRVILWGYSFSGGHAITIASEPELNILAVIAQCPHPSLPTNVVMTSGLVKGGLLGILDWIKQALRLKPIYIPGTALPGKVGMMVGPGTYQTLMEQFPDRSIYPNEISASSAFEILPYKPENKISNVACPILIIAAEDDVQIPIVDIGRLPAKAQKCEYLVIPGGHFDVFKGQSSYEELMRAEIEFLEIYVLL</sequence>
<dbReference type="SUPFAM" id="SSF53474">
    <property type="entry name" value="alpha/beta-Hydrolases"/>
    <property type="match status" value="1"/>
</dbReference>
<dbReference type="Gene3D" id="3.40.50.1820">
    <property type="entry name" value="alpha/beta hydrolase"/>
    <property type="match status" value="1"/>
</dbReference>
<proteinExistence type="predicted"/>
<dbReference type="PANTHER" id="PTHR22946">
    <property type="entry name" value="DIENELACTONE HYDROLASE DOMAIN-CONTAINING PROTEIN-RELATED"/>
    <property type="match status" value="1"/>
</dbReference>
<dbReference type="AlphaFoldDB" id="A0A067PWE5"/>
<evidence type="ECO:0000313" key="4">
    <source>
        <dbReference type="Proteomes" id="UP000027265"/>
    </source>
</evidence>
<dbReference type="ESTHER" id="9homo-a0a067pwe5">
    <property type="family name" value="Xaa-Pro-like_dom"/>
</dbReference>
<dbReference type="STRING" id="933084.A0A067PWE5"/>